<evidence type="ECO:0000313" key="3">
    <source>
        <dbReference type="Proteomes" id="UP000266239"/>
    </source>
</evidence>
<dbReference type="GO" id="GO:0005737">
    <property type="term" value="C:cytoplasm"/>
    <property type="evidence" value="ECO:0007669"/>
    <property type="project" value="UniProtKB-ARBA"/>
</dbReference>
<gene>
    <name evidence="2" type="ORF">DYB25_012297</name>
</gene>
<feature type="domain" description="START" evidence="1">
    <location>
        <begin position="38"/>
        <end position="218"/>
    </location>
</feature>
<dbReference type="EMBL" id="QUTA01000866">
    <property type="protein sequence ID" value="RHY36736.1"/>
    <property type="molecule type" value="Genomic_DNA"/>
</dbReference>
<dbReference type="PROSITE" id="PS50848">
    <property type="entry name" value="START"/>
    <property type="match status" value="1"/>
</dbReference>
<dbReference type="PANTHER" id="PTHR19308">
    <property type="entry name" value="PHOSPHATIDYLCHOLINE TRANSFER PROTEIN"/>
    <property type="match status" value="1"/>
</dbReference>
<dbReference type="CDD" id="cd00177">
    <property type="entry name" value="START"/>
    <property type="match status" value="1"/>
</dbReference>
<reference evidence="2 3" key="1">
    <citation type="submission" date="2018-08" db="EMBL/GenBank/DDBJ databases">
        <title>Aphanomyces genome sequencing and annotation.</title>
        <authorList>
            <person name="Minardi D."/>
            <person name="Oidtmann B."/>
            <person name="Van Der Giezen M."/>
            <person name="Studholme D.J."/>
        </authorList>
    </citation>
    <scope>NUCLEOTIDE SEQUENCE [LARGE SCALE GENOMIC DNA]</scope>
    <source>
        <strain evidence="2 3">Yx</strain>
    </source>
</reference>
<evidence type="ECO:0000313" key="2">
    <source>
        <dbReference type="EMBL" id="RHY36736.1"/>
    </source>
</evidence>
<organism evidence="2 3">
    <name type="scientific">Aphanomyces astaci</name>
    <name type="common">Crayfish plague agent</name>
    <dbReference type="NCBI Taxonomy" id="112090"/>
    <lineage>
        <taxon>Eukaryota</taxon>
        <taxon>Sar</taxon>
        <taxon>Stramenopiles</taxon>
        <taxon>Oomycota</taxon>
        <taxon>Saprolegniomycetes</taxon>
        <taxon>Saprolegniales</taxon>
        <taxon>Verrucalvaceae</taxon>
        <taxon>Aphanomyces</taxon>
    </lineage>
</organism>
<dbReference type="InterPro" id="IPR051213">
    <property type="entry name" value="START_lipid_transfer"/>
</dbReference>
<proteinExistence type="predicted"/>
<accession>A0A397BYK7</accession>
<dbReference type="PANTHER" id="PTHR19308:SF14">
    <property type="entry name" value="START DOMAIN-CONTAINING PROTEIN"/>
    <property type="match status" value="1"/>
</dbReference>
<name>A0A397BYK7_APHAT</name>
<dbReference type="Proteomes" id="UP000266239">
    <property type="component" value="Unassembled WGS sequence"/>
</dbReference>
<dbReference type="AlphaFoldDB" id="A0A397BYK7"/>
<dbReference type="GO" id="GO:0008289">
    <property type="term" value="F:lipid binding"/>
    <property type="evidence" value="ECO:0007669"/>
    <property type="project" value="InterPro"/>
</dbReference>
<dbReference type="Pfam" id="PF01852">
    <property type="entry name" value="START"/>
    <property type="match status" value="1"/>
</dbReference>
<evidence type="ECO:0000259" key="1">
    <source>
        <dbReference type="PROSITE" id="PS50848"/>
    </source>
</evidence>
<dbReference type="InterPro" id="IPR002913">
    <property type="entry name" value="START_lipid-bd_dom"/>
</dbReference>
<comment type="caution">
    <text evidence="2">The sequence shown here is derived from an EMBL/GenBank/DDBJ whole genome shotgun (WGS) entry which is preliminary data.</text>
</comment>
<dbReference type="VEuPathDB" id="FungiDB:H257_12054"/>
<sequence length="268" mass="28183">MSSLEIDGAADSIRLLLAMESSPTSSPASKDKAAGGLWTEVKVVDDITVFRGVVPGCEWNAVKATGIIPSCSAPFLASKLLDDAEMPRFDKMVAYVSVLSGATSRATCPATTGRHMQLKPVLVTKARDFVVTTTTTNMQQSSAVDGRKDDVTTIVIASRSTSTWPAAPSHSFVRGVNHLSGYILRPVVVVVGTQASCVGCHVTLIAHVDPGGIAMLLDMDTAMWTHVKTASGGIAVSRGIVPVQRAPFYSNGPTYMTHLYGTSPSGSE</sequence>
<dbReference type="Gene3D" id="3.30.530.20">
    <property type="match status" value="1"/>
</dbReference>
<dbReference type="SUPFAM" id="SSF55961">
    <property type="entry name" value="Bet v1-like"/>
    <property type="match status" value="1"/>
</dbReference>
<protein>
    <recommendedName>
        <fullName evidence="1">START domain-containing protein</fullName>
    </recommendedName>
</protein>
<dbReference type="InterPro" id="IPR023393">
    <property type="entry name" value="START-like_dom_sf"/>
</dbReference>